<evidence type="ECO:0000313" key="6">
    <source>
        <dbReference type="Proteomes" id="UP000002037"/>
    </source>
</evidence>
<evidence type="ECO:0000259" key="4">
    <source>
        <dbReference type="SMART" id="SM00322"/>
    </source>
</evidence>
<feature type="region of interest" description="Disordered" evidence="3">
    <location>
        <begin position="77"/>
        <end position="174"/>
    </location>
</feature>
<accession>C5MH54</accession>
<dbReference type="Pfam" id="PF00013">
    <property type="entry name" value="KH_1"/>
    <property type="match status" value="3"/>
</dbReference>
<feature type="compositionally biased region" description="Low complexity" evidence="3">
    <location>
        <begin position="409"/>
        <end position="420"/>
    </location>
</feature>
<protein>
    <recommendedName>
        <fullName evidence="4">K Homology domain-containing protein</fullName>
    </recommendedName>
</protein>
<feature type="compositionally biased region" description="Basic and acidic residues" evidence="3">
    <location>
        <begin position="80"/>
        <end position="90"/>
    </location>
</feature>
<sequence length="576" mass="63688">MSDSSSDSNQLNVDEPNDSIVTPPPEIPSTEVTSNPSTTLKRKNEDTEDNDSLEDSTAHNSGDIGKAYSAKRVALDSEQLDLHDKEEELQHTAPKINDNNNNNHFTNDEDNGERDAPVEKDPQDESGEKDETNDSSAKQDATLEPAYVPEASTESHAEEPSSSSKPISNHREKDDPTFVSFRMYCPVKEASAIVGKKGETISHLREKAAVRITVSDNLKGVPERIVTVKGPAENVARAFGLITRVILNEPEDEPASINSLQYNLKLLIPHPLIGFIIGKSGLKFREIEENSAAKLKAAETPLPYSTDRVLSVMGVGDAIHIAVYYISQVILEHQEVLKKNKIILYNPENNRYGGDSRDQQLGGRTGNHHQQSQLHQQQQPPRHSSNHSSYNNPMAYQPKMPPYGKSSHHQQQQPPQQQSPYNFSMMFQPSVQPQQFGTSMVSSPNQMPTRGMQPSINVPPQSQYTDEFGNTLIGEVITHQPVQAGPEKFNQDVFVANSSIGSVIGKGGNNIKHIRETSACTYVKIEPDKGQSIMLGGGRGMTNIRKLTLTGSMNSIQTAIYLINQRINADRERNTR</sequence>
<dbReference type="SUPFAM" id="SSF54791">
    <property type="entry name" value="Eukaryotic type KH-domain (KH-domain type I)"/>
    <property type="match status" value="3"/>
</dbReference>
<feature type="compositionally biased region" description="Basic and acidic residues" evidence="3">
    <location>
        <begin position="113"/>
        <end position="123"/>
    </location>
</feature>
<dbReference type="PANTHER" id="PTHR10288">
    <property type="entry name" value="KH DOMAIN CONTAINING RNA BINDING PROTEIN"/>
    <property type="match status" value="1"/>
</dbReference>
<organism evidence="5 6">
    <name type="scientific">Candida tropicalis (strain ATCC MYA-3404 / T1)</name>
    <name type="common">Yeast</name>
    <dbReference type="NCBI Taxonomy" id="294747"/>
    <lineage>
        <taxon>Eukaryota</taxon>
        <taxon>Fungi</taxon>
        <taxon>Dikarya</taxon>
        <taxon>Ascomycota</taxon>
        <taxon>Saccharomycotina</taxon>
        <taxon>Pichiomycetes</taxon>
        <taxon>Debaryomycetaceae</taxon>
        <taxon>Candida/Lodderomyces clade</taxon>
        <taxon>Candida</taxon>
    </lineage>
</organism>
<dbReference type="KEGG" id="ctp:CTRG_05408"/>
<feature type="region of interest" description="Disordered" evidence="3">
    <location>
        <begin position="1"/>
        <end position="65"/>
    </location>
</feature>
<dbReference type="GeneID" id="8299733"/>
<dbReference type="Gene3D" id="3.30.1370.10">
    <property type="entry name" value="K Homology domain, type 1"/>
    <property type="match status" value="3"/>
</dbReference>
<dbReference type="RefSeq" id="XP_002551110.1">
    <property type="nucleotide sequence ID" value="XM_002551064.1"/>
</dbReference>
<name>C5MH54_CANTT</name>
<evidence type="ECO:0000313" key="5">
    <source>
        <dbReference type="EMBL" id="EER30956.1"/>
    </source>
</evidence>
<dbReference type="Proteomes" id="UP000002037">
    <property type="component" value="Unassembled WGS sequence"/>
</dbReference>
<dbReference type="OrthoDB" id="1937934at2759"/>
<evidence type="ECO:0000256" key="1">
    <source>
        <dbReference type="ARBA" id="ARBA00022737"/>
    </source>
</evidence>
<dbReference type="HOGENOM" id="CLU_022670_9_0_1"/>
<dbReference type="SMART" id="SM00322">
    <property type="entry name" value="KH"/>
    <property type="match status" value="3"/>
</dbReference>
<evidence type="ECO:0000256" key="2">
    <source>
        <dbReference type="PROSITE-ProRule" id="PRU00117"/>
    </source>
</evidence>
<feature type="compositionally biased region" description="Low complexity" evidence="3">
    <location>
        <begin position="368"/>
        <end position="389"/>
    </location>
</feature>
<dbReference type="InterPro" id="IPR004087">
    <property type="entry name" value="KH_dom"/>
</dbReference>
<reference evidence="5 6" key="1">
    <citation type="journal article" date="2009" name="Nature">
        <title>Evolution of pathogenicity and sexual reproduction in eight Candida genomes.</title>
        <authorList>
            <person name="Butler G."/>
            <person name="Rasmussen M.D."/>
            <person name="Lin M.F."/>
            <person name="Santos M.A."/>
            <person name="Sakthikumar S."/>
            <person name="Munro C.A."/>
            <person name="Rheinbay E."/>
            <person name="Grabherr M."/>
            <person name="Forche A."/>
            <person name="Reedy J.L."/>
            <person name="Agrafioti I."/>
            <person name="Arnaud M.B."/>
            <person name="Bates S."/>
            <person name="Brown A.J."/>
            <person name="Brunke S."/>
            <person name="Costanzo M.C."/>
            <person name="Fitzpatrick D.A."/>
            <person name="de Groot P.W."/>
            <person name="Harris D."/>
            <person name="Hoyer L.L."/>
            <person name="Hube B."/>
            <person name="Klis F.M."/>
            <person name="Kodira C."/>
            <person name="Lennard N."/>
            <person name="Logue M.E."/>
            <person name="Martin R."/>
            <person name="Neiman A.M."/>
            <person name="Nikolaou E."/>
            <person name="Quail M.A."/>
            <person name="Quinn J."/>
            <person name="Santos M.C."/>
            <person name="Schmitzberger F.F."/>
            <person name="Sherlock G."/>
            <person name="Shah P."/>
            <person name="Silverstein K.A."/>
            <person name="Skrzypek M.S."/>
            <person name="Soll D."/>
            <person name="Staggs R."/>
            <person name="Stansfield I."/>
            <person name="Stumpf M.P."/>
            <person name="Sudbery P.E."/>
            <person name="Srikantha T."/>
            <person name="Zeng Q."/>
            <person name="Berman J."/>
            <person name="Berriman M."/>
            <person name="Heitman J."/>
            <person name="Gow N.A."/>
            <person name="Lorenz M.C."/>
            <person name="Birren B.W."/>
            <person name="Kellis M."/>
            <person name="Cuomo C.A."/>
        </authorList>
    </citation>
    <scope>NUCLEOTIDE SEQUENCE [LARGE SCALE GENOMIC DNA]</scope>
    <source>
        <strain evidence="6">ATCC MYA-3404 / T1</strain>
    </source>
</reference>
<keyword evidence="2" id="KW-0694">RNA-binding</keyword>
<evidence type="ECO:0000256" key="3">
    <source>
        <dbReference type="SAM" id="MobiDB-lite"/>
    </source>
</evidence>
<dbReference type="AlphaFoldDB" id="C5MH54"/>
<feature type="region of interest" description="Disordered" evidence="3">
    <location>
        <begin position="347"/>
        <end position="423"/>
    </location>
</feature>
<dbReference type="STRING" id="294747.C5MH54"/>
<feature type="compositionally biased region" description="Polar residues" evidence="3">
    <location>
        <begin position="1"/>
        <end position="12"/>
    </location>
</feature>
<dbReference type="eggNOG" id="KOG2190">
    <property type="taxonomic scope" value="Eukaryota"/>
</dbReference>
<dbReference type="GO" id="GO:0003723">
    <property type="term" value="F:RNA binding"/>
    <property type="evidence" value="ECO:0007669"/>
    <property type="project" value="UniProtKB-UniRule"/>
</dbReference>
<feature type="domain" description="K Homology" evidence="4">
    <location>
        <begin position="260"/>
        <end position="331"/>
    </location>
</feature>
<gene>
    <name evidence="5" type="ORF">CTRG_05408</name>
</gene>
<feature type="domain" description="K Homology" evidence="4">
    <location>
        <begin position="177"/>
        <end position="247"/>
    </location>
</feature>
<proteinExistence type="predicted"/>
<feature type="domain" description="K Homology" evidence="4">
    <location>
        <begin position="487"/>
        <end position="568"/>
    </location>
</feature>
<keyword evidence="6" id="KW-1185">Reference proteome</keyword>
<feature type="compositionally biased region" description="Acidic residues" evidence="3">
    <location>
        <begin position="124"/>
        <end position="133"/>
    </location>
</feature>
<keyword evidence="1" id="KW-0677">Repeat</keyword>
<feature type="compositionally biased region" description="Polar residues" evidence="3">
    <location>
        <begin position="30"/>
        <end position="39"/>
    </location>
</feature>
<dbReference type="InterPro" id="IPR004088">
    <property type="entry name" value="KH_dom_type_1"/>
</dbReference>
<dbReference type="VEuPathDB" id="FungiDB:CTRG_05408"/>
<dbReference type="InterPro" id="IPR036612">
    <property type="entry name" value="KH_dom_type_1_sf"/>
</dbReference>
<dbReference type="PROSITE" id="PS50084">
    <property type="entry name" value="KH_TYPE_1"/>
    <property type="match status" value="3"/>
</dbReference>
<dbReference type="EMBL" id="GG692402">
    <property type="protein sequence ID" value="EER30956.1"/>
    <property type="molecule type" value="Genomic_DNA"/>
</dbReference>